<protein>
    <submittedName>
        <fullName evidence="14">Chromosome-associated kinesin KIF4</fullName>
    </submittedName>
</protein>
<dbReference type="Pfam" id="PF00225">
    <property type="entry name" value="Kinesin"/>
    <property type="match status" value="1"/>
</dbReference>
<dbReference type="GO" id="GO:0051231">
    <property type="term" value="P:spindle elongation"/>
    <property type="evidence" value="ECO:0007669"/>
    <property type="project" value="TreeGrafter"/>
</dbReference>
<feature type="compositionally biased region" description="Low complexity" evidence="12">
    <location>
        <begin position="1178"/>
        <end position="1189"/>
    </location>
</feature>
<evidence type="ECO:0000256" key="1">
    <source>
        <dbReference type="ARBA" id="ARBA00004245"/>
    </source>
</evidence>
<comment type="similarity">
    <text evidence="9">Belongs to the TRAFAC class myosin-kinesin ATPase superfamily. Kinesin family. KIN-5/BimC subfamily.</text>
</comment>
<evidence type="ECO:0000256" key="8">
    <source>
        <dbReference type="ARBA" id="ARBA00023212"/>
    </source>
</evidence>
<dbReference type="PANTHER" id="PTHR47969">
    <property type="entry name" value="CHROMOSOME-ASSOCIATED KINESIN KIF4A-RELATED"/>
    <property type="match status" value="1"/>
</dbReference>
<keyword evidence="5 10" id="KW-0067">ATP-binding</keyword>
<evidence type="ECO:0000256" key="6">
    <source>
        <dbReference type="ARBA" id="ARBA00023054"/>
    </source>
</evidence>
<evidence type="ECO:0000313" key="14">
    <source>
        <dbReference type="EMBL" id="KGB39383.1"/>
    </source>
</evidence>
<dbReference type="PROSITE" id="PS00411">
    <property type="entry name" value="KINESIN_MOTOR_1"/>
    <property type="match status" value="1"/>
</dbReference>
<comment type="subcellular location">
    <subcellularLocation>
        <location evidence="1">Cytoplasm</location>
        <location evidence="1">Cytoskeleton</location>
    </subcellularLocation>
</comment>
<dbReference type="PANTHER" id="PTHR47969:SF15">
    <property type="entry name" value="CHROMOSOME-ASSOCIATED KINESIN KIF4A-RELATED"/>
    <property type="match status" value="1"/>
</dbReference>
<dbReference type="Pfam" id="PF25764">
    <property type="entry name" value="KIF21A_4th"/>
    <property type="match status" value="1"/>
</dbReference>
<gene>
    <name evidence="14" type="ORF">MS3_07808</name>
</gene>
<feature type="coiled-coil region" evidence="11">
    <location>
        <begin position="624"/>
        <end position="793"/>
    </location>
</feature>
<dbReference type="PROSITE" id="PS50067">
    <property type="entry name" value="KINESIN_MOTOR_2"/>
    <property type="match status" value="1"/>
</dbReference>
<keyword evidence="7 10" id="KW-0505">Motor protein</keyword>
<feature type="compositionally biased region" description="Polar residues" evidence="12">
    <location>
        <begin position="1252"/>
        <end position="1269"/>
    </location>
</feature>
<dbReference type="PRINTS" id="PR00380">
    <property type="entry name" value="KINESINHEAVY"/>
</dbReference>
<evidence type="ECO:0000256" key="2">
    <source>
        <dbReference type="ARBA" id="ARBA00022490"/>
    </source>
</evidence>
<evidence type="ECO:0000256" key="5">
    <source>
        <dbReference type="ARBA" id="ARBA00022840"/>
    </source>
</evidence>
<feature type="region of interest" description="Disordered" evidence="12">
    <location>
        <begin position="905"/>
        <end position="924"/>
    </location>
</feature>
<name>A0A095CAG8_SCHHA</name>
<dbReference type="FunFam" id="3.40.850.10:FF:000019">
    <property type="entry name" value="Kinesin-like protein KIN-5D"/>
    <property type="match status" value="1"/>
</dbReference>
<dbReference type="SUPFAM" id="SSF52540">
    <property type="entry name" value="P-loop containing nucleoside triphosphate hydrolases"/>
    <property type="match status" value="1"/>
</dbReference>
<keyword evidence="8" id="KW-0206">Cytoskeleton</keyword>
<dbReference type="GO" id="GO:0005524">
    <property type="term" value="F:ATP binding"/>
    <property type="evidence" value="ECO:0007669"/>
    <property type="project" value="UniProtKB-UniRule"/>
</dbReference>
<dbReference type="InterPro" id="IPR027417">
    <property type="entry name" value="P-loop_NTPase"/>
</dbReference>
<evidence type="ECO:0000256" key="10">
    <source>
        <dbReference type="PROSITE-ProRule" id="PRU00283"/>
    </source>
</evidence>
<dbReference type="InterPro" id="IPR027640">
    <property type="entry name" value="Kinesin-like_fam"/>
</dbReference>
<feature type="region of interest" description="Disordered" evidence="12">
    <location>
        <begin position="1252"/>
        <end position="1272"/>
    </location>
</feature>
<proteinExistence type="inferred from homology"/>
<evidence type="ECO:0000256" key="7">
    <source>
        <dbReference type="ARBA" id="ARBA00023175"/>
    </source>
</evidence>
<feature type="binding site" evidence="10">
    <location>
        <begin position="86"/>
        <end position="93"/>
    </location>
    <ligand>
        <name>ATP</name>
        <dbReference type="ChEBI" id="CHEBI:30616"/>
    </ligand>
</feature>
<evidence type="ECO:0000256" key="3">
    <source>
        <dbReference type="ARBA" id="ARBA00022701"/>
    </source>
</evidence>
<dbReference type="GO" id="GO:0008017">
    <property type="term" value="F:microtubule binding"/>
    <property type="evidence" value="ECO:0007669"/>
    <property type="project" value="InterPro"/>
</dbReference>
<evidence type="ECO:0000256" key="9">
    <source>
        <dbReference type="ARBA" id="ARBA00034704"/>
    </source>
</evidence>
<feature type="region of interest" description="Disordered" evidence="12">
    <location>
        <begin position="1176"/>
        <end position="1204"/>
    </location>
</feature>
<evidence type="ECO:0000256" key="12">
    <source>
        <dbReference type="SAM" id="MobiDB-lite"/>
    </source>
</evidence>
<keyword evidence="6 11" id="KW-0175">Coiled coil</keyword>
<dbReference type="InterPro" id="IPR019821">
    <property type="entry name" value="Kinesin_motor_CS"/>
</dbReference>
<evidence type="ECO:0000259" key="13">
    <source>
        <dbReference type="PROSITE" id="PS50067"/>
    </source>
</evidence>
<dbReference type="Gene3D" id="3.40.850.10">
    <property type="entry name" value="Kinesin motor domain"/>
    <property type="match status" value="1"/>
</dbReference>
<dbReference type="GO" id="GO:0005874">
    <property type="term" value="C:microtubule"/>
    <property type="evidence" value="ECO:0007669"/>
    <property type="project" value="UniProtKB-KW"/>
</dbReference>
<reference evidence="14" key="1">
    <citation type="journal article" date="2012" name="Nat. Genet.">
        <title>Whole-genome sequence of Schistosoma haematobium.</title>
        <authorList>
            <person name="Young N.D."/>
            <person name="Jex A.R."/>
            <person name="Li B."/>
            <person name="Liu S."/>
            <person name="Yang L."/>
            <person name="Xiong Z."/>
            <person name="Li Y."/>
            <person name="Cantacessi C."/>
            <person name="Hall R.S."/>
            <person name="Xu X."/>
            <person name="Chen F."/>
            <person name="Wu X."/>
            <person name="Zerlotini A."/>
            <person name="Oliveira G."/>
            <person name="Hofmann A."/>
            <person name="Zhang G."/>
            <person name="Fang X."/>
            <person name="Kang Y."/>
            <person name="Campbell B.E."/>
            <person name="Loukas A."/>
            <person name="Ranganathan S."/>
            <person name="Rollinson D."/>
            <person name="Rinaldi G."/>
            <person name="Brindley P.J."/>
            <person name="Yang H."/>
            <person name="Wang J."/>
            <person name="Wang J."/>
            <person name="Gasser R.B."/>
        </authorList>
    </citation>
    <scope>NUCLEOTIDE SEQUENCE [LARGE SCALE GENOMIC DNA]</scope>
</reference>
<dbReference type="GO" id="GO:0005875">
    <property type="term" value="C:microtubule associated complex"/>
    <property type="evidence" value="ECO:0007669"/>
    <property type="project" value="TreeGrafter"/>
</dbReference>
<accession>A0A095CAG8</accession>
<keyword evidence="3" id="KW-0493">Microtubule</keyword>
<dbReference type="SMART" id="SM00129">
    <property type="entry name" value="KISc"/>
    <property type="match status" value="1"/>
</dbReference>
<dbReference type="InterPro" id="IPR036961">
    <property type="entry name" value="Kinesin_motor_dom_sf"/>
</dbReference>
<feature type="domain" description="Kinesin motor" evidence="13">
    <location>
        <begin position="7"/>
        <end position="337"/>
    </location>
</feature>
<sequence length="1294" mass="147541">MEIGDTSVKVGVRVRPLSNSEVNDGSSTCLSYPNEENQLIIGNDKLFGFDYVFKETDSQEHVYKKAALPMVENILKGYNATLFAYGQTGSGKTYTMGTCISESVGEESTGIVPRIIKDLFERMPNYEYEYTVKVSFLEIYKEDIHDLLGDVSASLQIREENQLVKIPGLTETVVTSPEEVLYLLHCGSTKRSVASTAMNLKSSRSHAILTLCFLLRPKIAAMDGENTEDTLTAKLHLVDLAGSERIKKTHAEGDRLKEGIDINRGLLALGNVISALCERDAKKRSHIPYRDSRLTRLLQDSLGGNSATLMLACVSPADINMEETLNTLRYADRARLIKNKPILNRADPKDAELAKLRVLVAQLQARLANGSSCFPLLSPCPKTIIKPLSTTTTTTINNNSTNSHFSSELVTNLMNKNKKLESEKLLLCAELDHIVEQMNELYKNRFDTDHLHDTVISELQKIESILNSLNQFVRDKFNEYPELISYIQELEDILTGLIKLYNESNKITNEDLEHAYKQSSDFLAEFQSDTTCFDTEEVFEKIPLIIHTEIDVDNNANCISNLSSIKTTTQPELLDRWGSELRARRLECKQRIETIETTIRQKNVLLTSLEAAAEQGDESYCLLLNKYESQIRELESKVIDLEREKSKLLAEHSNEELKDSKTQREARLKTMEQELNQTRRQLTELSRLKKAKEAREAECLRLRNEIQSLKTSMIRSAKQLKEESSAYRKWRKEKETEVKKLQEHDRRLQCEMSRMVSVHERQQAVLKRRIEAAAAAERRLKELLLRQKDIRNERDKISISFSPCYRNQTETHKHIRFDLAARVRAWVKTDLDIQISMDTVRYHLSHFMDSRKTLCDRLRTIEAKMESCRQDGKPYDMYIEEVNGLTESIQCQTQQISNLQQKLMDAGERSSTDASGPPDLSGQMLSSRLSQLHNIQEARIALKYLFRQASSSEVSKINLETQIYELESQLNTERRKVENLLQTTEHYSAELLKSEENMKDIQFRLQAANEDIDQLKRENAELRDASKIQRDNLMKIRSLMASSPSTELIVDNKLSNTPVLRQYSSNNNCTFTLLSDDENENVNPQTNIATDKSLNFNDDVNTNDGDEPGVKFKKVESEWSLPFTVVTDINSNTDADPHQPRCKCRGTCQARCSCKRSSRPCVPSHCHCVLGLCKNRSDSSSQNSQIASSVENSATVMGPPSGLPVILRPKRRTRALQLNLPEEQQDKHMTHTLMNETYDLNKQQTCKSISEINDNDDLQSPTDNSQLSDGGSLRYLWPKNRLSYFPSPLLRSDR</sequence>
<dbReference type="STRING" id="6185.A0A095CAG8"/>
<keyword evidence="2" id="KW-0963">Cytoplasm</keyword>
<organism evidence="14">
    <name type="scientific">Schistosoma haematobium</name>
    <name type="common">Blood fluke</name>
    <dbReference type="NCBI Taxonomy" id="6185"/>
    <lineage>
        <taxon>Eukaryota</taxon>
        <taxon>Metazoa</taxon>
        <taxon>Spiralia</taxon>
        <taxon>Lophotrochozoa</taxon>
        <taxon>Platyhelminthes</taxon>
        <taxon>Trematoda</taxon>
        <taxon>Digenea</taxon>
        <taxon>Strigeidida</taxon>
        <taxon>Schistosomatoidea</taxon>
        <taxon>Schistosomatidae</taxon>
        <taxon>Schistosoma</taxon>
    </lineage>
</organism>
<feature type="coiled-coil region" evidence="11">
    <location>
        <begin position="956"/>
        <end position="1032"/>
    </location>
</feature>
<evidence type="ECO:0000256" key="4">
    <source>
        <dbReference type="ARBA" id="ARBA00022741"/>
    </source>
</evidence>
<dbReference type="GO" id="GO:0007018">
    <property type="term" value="P:microtubule-based movement"/>
    <property type="evidence" value="ECO:0007669"/>
    <property type="project" value="InterPro"/>
</dbReference>
<keyword evidence="4 10" id="KW-0547">Nucleotide-binding</keyword>
<dbReference type="GO" id="GO:0007052">
    <property type="term" value="P:mitotic spindle organization"/>
    <property type="evidence" value="ECO:0007669"/>
    <property type="project" value="TreeGrafter"/>
</dbReference>
<evidence type="ECO:0000256" key="11">
    <source>
        <dbReference type="SAM" id="Coils"/>
    </source>
</evidence>
<dbReference type="EMBL" id="KL251192">
    <property type="protein sequence ID" value="KGB39383.1"/>
    <property type="molecule type" value="Genomic_DNA"/>
</dbReference>
<dbReference type="InterPro" id="IPR001752">
    <property type="entry name" value="Kinesin_motor_dom"/>
</dbReference>
<dbReference type="GO" id="GO:0003777">
    <property type="term" value="F:microtubule motor activity"/>
    <property type="evidence" value="ECO:0007669"/>
    <property type="project" value="InterPro"/>
</dbReference>